<evidence type="ECO:0000313" key="5">
    <source>
        <dbReference type="EMBL" id="EKX89204.1"/>
    </source>
</evidence>
<organism evidence="5 6">
    <name type="scientific">Corynebacterium durum F0235</name>
    <dbReference type="NCBI Taxonomy" id="1035195"/>
    <lineage>
        <taxon>Bacteria</taxon>
        <taxon>Bacillati</taxon>
        <taxon>Actinomycetota</taxon>
        <taxon>Actinomycetes</taxon>
        <taxon>Mycobacteriales</taxon>
        <taxon>Corynebacteriaceae</taxon>
        <taxon>Corynebacterium</taxon>
    </lineage>
</organism>
<dbReference type="Pfam" id="PF05481">
    <property type="entry name" value="Myco_19_kDa"/>
    <property type="match status" value="1"/>
</dbReference>
<gene>
    <name evidence="5" type="ORF">HMPREF9997_01972</name>
</gene>
<feature type="signal peptide" evidence="4">
    <location>
        <begin position="1"/>
        <end position="28"/>
    </location>
</feature>
<dbReference type="HOGENOM" id="CLU_1479700_0_0_11"/>
<feature type="chain" id="PRO_5038696689" evidence="4">
    <location>
        <begin position="29"/>
        <end position="182"/>
    </location>
</feature>
<dbReference type="Proteomes" id="UP000010445">
    <property type="component" value="Unassembled WGS sequence"/>
</dbReference>
<dbReference type="PROSITE" id="PS51257">
    <property type="entry name" value="PROKAR_LIPOPROTEIN"/>
    <property type="match status" value="1"/>
</dbReference>
<feature type="region of interest" description="Disordered" evidence="3">
    <location>
        <begin position="42"/>
        <end position="62"/>
    </location>
</feature>
<dbReference type="GO" id="GO:0016020">
    <property type="term" value="C:membrane"/>
    <property type="evidence" value="ECO:0007669"/>
    <property type="project" value="InterPro"/>
</dbReference>
<dbReference type="RefSeq" id="WP_006064195.1">
    <property type="nucleotide sequence ID" value="NZ_KB290831.1"/>
</dbReference>
<evidence type="ECO:0000256" key="4">
    <source>
        <dbReference type="SAM" id="SignalP"/>
    </source>
</evidence>
<dbReference type="AlphaFoldDB" id="L1ME20"/>
<evidence type="ECO:0000256" key="2">
    <source>
        <dbReference type="ARBA" id="ARBA00023136"/>
    </source>
</evidence>
<keyword evidence="2" id="KW-0472">Membrane</keyword>
<accession>L1ME20</accession>
<evidence type="ECO:0000313" key="6">
    <source>
        <dbReference type="Proteomes" id="UP000010445"/>
    </source>
</evidence>
<dbReference type="EMBL" id="AMEM01000025">
    <property type="protein sequence ID" value="EKX89204.1"/>
    <property type="molecule type" value="Genomic_DNA"/>
</dbReference>
<keyword evidence="4" id="KW-0732">Signal</keyword>
<name>L1ME20_9CORY</name>
<keyword evidence="6" id="KW-1185">Reference proteome</keyword>
<dbReference type="OrthoDB" id="4376250at2"/>
<dbReference type="InterPro" id="IPR008691">
    <property type="entry name" value="LpqH"/>
</dbReference>
<keyword evidence="1" id="KW-1003">Cell membrane</keyword>
<evidence type="ECO:0000256" key="1">
    <source>
        <dbReference type="ARBA" id="ARBA00022475"/>
    </source>
</evidence>
<protein>
    <submittedName>
        <fullName evidence="5">Uncharacterized protein</fullName>
    </submittedName>
</protein>
<dbReference type="PATRIC" id="fig|1035195.3.peg.1774"/>
<reference evidence="5 6" key="1">
    <citation type="submission" date="2012-05" db="EMBL/GenBank/DDBJ databases">
        <authorList>
            <person name="Weinstock G."/>
            <person name="Sodergren E."/>
            <person name="Lobos E.A."/>
            <person name="Fulton L."/>
            <person name="Fulton R."/>
            <person name="Courtney L."/>
            <person name="Fronick C."/>
            <person name="O'Laughlin M."/>
            <person name="Godfrey J."/>
            <person name="Wilson R.M."/>
            <person name="Miner T."/>
            <person name="Farmer C."/>
            <person name="Delehaunty K."/>
            <person name="Cordes M."/>
            <person name="Minx P."/>
            <person name="Tomlinson C."/>
            <person name="Chen J."/>
            <person name="Wollam A."/>
            <person name="Pepin K.H."/>
            <person name="Bhonagiri V."/>
            <person name="Zhang X."/>
            <person name="Suruliraj S."/>
            <person name="Warren W."/>
            <person name="Mitreva M."/>
            <person name="Mardis E.R."/>
            <person name="Wilson R.K."/>
        </authorList>
    </citation>
    <scope>NUCLEOTIDE SEQUENCE [LARGE SCALE GENOMIC DNA]</scope>
    <source>
        <strain evidence="5 6">F0235</strain>
    </source>
</reference>
<proteinExistence type="predicted"/>
<feature type="compositionally biased region" description="Polar residues" evidence="3">
    <location>
        <begin position="45"/>
        <end position="62"/>
    </location>
</feature>
<comment type="caution">
    <text evidence="5">The sequence shown here is derived from an EMBL/GenBank/DDBJ whole genome shotgun (WGS) entry which is preliminary data.</text>
</comment>
<evidence type="ECO:0000256" key="3">
    <source>
        <dbReference type="SAM" id="MobiDB-lite"/>
    </source>
</evidence>
<sequence>MNTTLRVGAALVAASVLVIGLGACSSNGNNTASSSVTVMPLPSDDGTSGIPTSTVTPTASTEPNTTAARLEIQVAGNQLKDAFGPVICVDEDADGDLDVDAGVDKISGELEMDITSPDNNPRLDELHIETPSVNIKIDDDVPGSIEHTKVTHEGNTWIVEGTGFYEADHSRTDSIFVKATCP</sequence>